<reference evidence="8 9" key="1">
    <citation type="submission" date="2019-07" db="EMBL/GenBank/DDBJ databases">
        <title>Annotation for the trematode Paragonimus westermani.</title>
        <authorList>
            <person name="Choi Y.-J."/>
        </authorList>
    </citation>
    <scope>NUCLEOTIDE SEQUENCE [LARGE SCALE GENOMIC DNA]</scope>
    <source>
        <strain evidence="8">180907_Pwestermani</strain>
    </source>
</reference>
<protein>
    <recommendedName>
        <fullName evidence="7">Major facilitator superfamily (MFS) profile domain-containing protein</fullName>
    </recommendedName>
</protein>
<comment type="subcellular location">
    <subcellularLocation>
        <location evidence="1">Membrane</location>
        <topology evidence="1">Multi-pass membrane protein</topology>
    </subcellularLocation>
</comment>
<keyword evidence="4 6" id="KW-1133">Transmembrane helix</keyword>
<feature type="transmembrane region" description="Helical" evidence="6">
    <location>
        <begin position="115"/>
        <end position="140"/>
    </location>
</feature>
<dbReference type="GO" id="GO:0031526">
    <property type="term" value="C:brush border membrane"/>
    <property type="evidence" value="ECO:0007669"/>
    <property type="project" value="TreeGrafter"/>
</dbReference>
<evidence type="ECO:0000259" key="7">
    <source>
        <dbReference type="PROSITE" id="PS50850"/>
    </source>
</evidence>
<dbReference type="SUPFAM" id="SSF103473">
    <property type="entry name" value="MFS general substrate transporter"/>
    <property type="match status" value="1"/>
</dbReference>
<evidence type="ECO:0000256" key="6">
    <source>
        <dbReference type="SAM" id="Phobius"/>
    </source>
</evidence>
<feature type="transmembrane region" description="Helical" evidence="6">
    <location>
        <begin position="449"/>
        <end position="466"/>
    </location>
</feature>
<keyword evidence="3 6" id="KW-0812">Transmembrane</keyword>
<dbReference type="PANTHER" id="PTHR23504">
    <property type="entry name" value="MAJOR FACILITATOR SUPERFAMILY DOMAIN-CONTAINING PROTEIN 10"/>
    <property type="match status" value="1"/>
</dbReference>
<evidence type="ECO:0000256" key="2">
    <source>
        <dbReference type="ARBA" id="ARBA00022448"/>
    </source>
</evidence>
<keyword evidence="5 6" id="KW-0472">Membrane</keyword>
<feature type="domain" description="Major facilitator superfamily (MFS) profile" evidence="7">
    <location>
        <begin position="20"/>
        <end position="470"/>
    </location>
</feature>
<dbReference type="Gene3D" id="1.20.1250.20">
    <property type="entry name" value="MFS general substrate transporter like domains"/>
    <property type="match status" value="1"/>
</dbReference>
<evidence type="ECO:0000256" key="1">
    <source>
        <dbReference type="ARBA" id="ARBA00004141"/>
    </source>
</evidence>
<dbReference type="PANTHER" id="PTHR23504:SF31">
    <property type="entry name" value="MAJOR FACILITATOR SUPERFAMILY DOMAIN-CONTAINING PROTEIN 10"/>
    <property type="match status" value="1"/>
</dbReference>
<dbReference type="EMBL" id="JTDF01003261">
    <property type="protein sequence ID" value="KAF8567933.1"/>
    <property type="molecule type" value="Genomic_DNA"/>
</dbReference>
<dbReference type="AlphaFoldDB" id="A0A8T0DJ83"/>
<feature type="transmembrane region" description="Helical" evidence="6">
    <location>
        <begin position="208"/>
        <end position="231"/>
    </location>
</feature>
<organism evidence="8 9">
    <name type="scientific">Paragonimus westermani</name>
    <dbReference type="NCBI Taxonomy" id="34504"/>
    <lineage>
        <taxon>Eukaryota</taxon>
        <taxon>Metazoa</taxon>
        <taxon>Spiralia</taxon>
        <taxon>Lophotrochozoa</taxon>
        <taxon>Platyhelminthes</taxon>
        <taxon>Trematoda</taxon>
        <taxon>Digenea</taxon>
        <taxon>Plagiorchiida</taxon>
        <taxon>Troglotremata</taxon>
        <taxon>Troglotrematidae</taxon>
        <taxon>Paragonimus</taxon>
    </lineage>
</organism>
<sequence>MMSAGERASVRRVTAMDRHSFFWIFIYLVVDIIAFSMVLPWLPSIFELFSDGKDLLHPRIRRLITKLGYRSTVLDSWRWNSEVLGGIHTSVFSFAQFITSPFAGAFSDAYGRKPVLIFLQVVSVLSYMLSAVYGSCFVWFTLSRMLCGVSRANIAVLSALVGDHSEKGARTRAMAVVGAAYSVGFTIGPLVSVLCVKRLINESVISRLIFCLGMCAAVLNTLNMLFLHWIVSEPLIKKDKKYLSDPLCAEFVILRCENFICFVLPSEWPLPIRLREQRVVLSFCFVHPGDNRLWQWSFVWFGYLMIFSGLEFSLSFITRTRFGYTGREQGYMFFFMGILMIIVQGGLIRRFQAGNETRFCSLAFFTLSMATVIIGISQHPYTFYLGLSLWAFAAATFVPTFNGMISLITGPDRQGHIMGVFRSLNALARALGPAVFSLLFWTVGDSPCFLIAAVFLSALGVSFLQMNRSFSHT</sequence>
<evidence type="ECO:0000256" key="5">
    <source>
        <dbReference type="ARBA" id="ARBA00023136"/>
    </source>
</evidence>
<name>A0A8T0DJ83_9TREM</name>
<evidence type="ECO:0000256" key="4">
    <source>
        <dbReference type="ARBA" id="ARBA00022989"/>
    </source>
</evidence>
<keyword evidence="9" id="KW-1185">Reference proteome</keyword>
<feature type="transmembrane region" description="Helical" evidence="6">
    <location>
        <begin position="359"/>
        <end position="377"/>
    </location>
</feature>
<dbReference type="OrthoDB" id="196650at2759"/>
<dbReference type="InterPro" id="IPR011701">
    <property type="entry name" value="MFS"/>
</dbReference>
<evidence type="ECO:0000256" key="3">
    <source>
        <dbReference type="ARBA" id="ARBA00022692"/>
    </source>
</evidence>
<evidence type="ECO:0000313" key="9">
    <source>
        <dbReference type="Proteomes" id="UP000699462"/>
    </source>
</evidence>
<feature type="transmembrane region" description="Helical" evidence="6">
    <location>
        <begin position="383"/>
        <end position="405"/>
    </location>
</feature>
<evidence type="ECO:0000313" key="8">
    <source>
        <dbReference type="EMBL" id="KAF8567933.1"/>
    </source>
</evidence>
<feature type="transmembrane region" description="Helical" evidence="6">
    <location>
        <begin position="173"/>
        <end position="196"/>
    </location>
</feature>
<feature type="transmembrane region" description="Helical" evidence="6">
    <location>
        <begin position="83"/>
        <end position="103"/>
    </location>
</feature>
<dbReference type="InterPro" id="IPR020846">
    <property type="entry name" value="MFS_dom"/>
</dbReference>
<keyword evidence="2" id="KW-0813">Transport</keyword>
<gene>
    <name evidence="8" type="ORF">P879_04305</name>
</gene>
<feature type="transmembrane region" description="Helical" evidence="6">
    <location>
        <begin position="21"/>
        <end position="42"/>
    </location>
</feature>
<dbReference type="GO" id="GO:0022857">
    <property type="term" value="F:transmembrane transporter activity"/>
    <property type="evidence" value="ECO:0007669"/>
    <property type="project" value="InterPro"/>
</dbReference>
<comment type="caution">
    <text evidence="8">The sequence shown here is derived from an EMBL/GenBank/DDBJ whole genome shotgun (WGS) entry which is preliminary data.</text>
</comment>
<feature type="transmembrane region" description="Helical" evidence="6">
    <location>
        <begin position="293"/>
        <end position="317"/>
    </location>
</feature>
<dbReference type="Pfam" id="PF07690">
    <property type="entry name" value="MFS_1"/>
    <property type="match status" value="1"/>
</dbReference>
<dbReference type="Proteomes" id="UP000699462">
    <property type="component" value="Unassembled WGS sequence"/>
</dbReference>
<dbReference type="PROSITE" id="PS50850">
    <property type="entry name" value="MFS"/>
    <property type="match status" value="1"/>
</dbReference>
<dbReference type="InterPro" id="IPR036259">
    <property type="entry name" value="MFS_trans_sf"/>
</dbReference>
<accession>A0A8T0DJ83</accession>
<proteinExistence type="predicted"/>
<feature type="transmembrane region" description="Helical" evidence="6">
    <location>
        <begin position="329"/>
        <end position="347"/>
    </location>
</feature>